<dbReference type="GO" id="GO:0005802">
    <property type="term" value="C:trans-Golgi network"/>
    <property type="evidence" value="ECO:0007669"/>
    <property type="project" value="TreeGrafter"/>
</dbReference>
<evidence type="ECO:0000256" key="1">
    <source>
        <dbReference type="ARBA" id="ARBA00004555"/>
    </source>
</evidence>
<dbReference type="InterPro" id="IPR058564">
    <property type="entry name" value="TPR_TRAPPC9_Trs120"/>
</dbReference>
<feature type="domain" description="Trs120/TRAPPC9 TPR region" evidence="5">
    <location>
        <begin position="508"/>
        <end position="773"/>
    </location>
</feature>
<feature type="domain" description="Trs120/TRAPPC9 N-terminal" evidence="4">
    <location>
        <begin position="106"/>
        <end position="432"/>
    </location>
</feature>
<dbReference type="STRING" id="133383.A0A1R0GST9"/>
<evidence type="ECO:0000256" key="3">
    <source>
        <dbReference type="SAM" id="MobiDB-lite"/>
    </source>
</evidence>
<dbReference type="PANTHER" id="PTHR21512">
    <property type="entry name" value="TRAFFICKING PROTEIN PARTICLE COMPLEX SUBUNIT 9"/>
    <property type="match status" value="1"/>
</dbReference>
<evidence type="ECO:0000256" key="2">
    <source>
        <dbReference type="ARBA" id="ARBA00023034"/>
    </source>
</evidence>
<feature type="region of interest" description="Disordered" evidence="3">
    <location>
        <begin position="1"/>
        <end position="47"/>
    </location>
</feature>
<feature type="region of interest" description="Disordered" evidence="3">
    <location>
        <begin position="66"/>
        <end position="88"/>
    </location>
</feature>
<evidence type="ECO:0000313" key="6">
    <source>
        <dbReference type="EMBL" id="OLY79964.1"/>
    </source>
</evidence>
<evidence type="ECO:0000259" key="5">
    <source>
        <dbReference type="Pfam" id="PF26251"/>
    </source>
</evidence>
<dbReference type="OrthoDB" id="27962at2759"/>
<reference evidence="6 7" key="1">
    <citation type="journal article" date="2016" name="Mol. Biol. Evol.">
        <title>Genome-Wide Survey of Gut Fungi (Harpellales) Reveals the First Horizontally Transferred Ubiquitin Gene from a Mosquito Host.</title>
        <authorList>
            <person name="Wang Y."/>
            <person name="White M.M."/>
            <person name="Kvist S."/>
            <person name="Moncalvo J.M."/>
        </authorList>
    </citation>
    <scope>NUCLEOTIDE SEQUENCE [LARGE SCALE GENOMIC DNA]</scope>
    <source>
        <strain evidence="6 7">ALG-7-W6</strain>
    </source>
</reference>
<feature type="region of interest" description="Disordered" evidence="3">
    <location>
        <begin position="1881"/>
        <end position="1933"/>
    </location>
</feature>
<dbReference type="Pfam" id="PF08626">
    <property type="entry name" value="TRAPPC9-Trs120"/>
    <property type="match status" value="1"/>
</dbReference>
<dbReference type="InterPro" id="IPR013935">
    <property type="entry name" value="Trs120_TRAPPC9"/>
</dbReference>
<feature type="compositionally biased region" description="Polar residues" evidence="3">
    <location>
        <begin position="1881"/>
        <end position="1922"/>
    </location>
</feature>
<dbReference type="Proteomes" id="UP000187455">
    <property type="component" value="Unassembled WGS sequence"/>
</dbReference>
<feature type="compositionally biased region" description="Basic residues" evidence="3">
    <location>
        <begin position="76"/>
        <end position="86"/>
    </location>
</feature>
<sequence length="2095" mass="235626">MNDSENLSSVSSKNDIYSPDSVENFKGLTQMDFSTRNGEDSKSSEISVAKDLGELEDLTTQKLEDESLTYGENSAKKKKVRSKNKHRDSEKKIELGLSRYSGISLADAGEIRVMVIGVGEIRKQNWDSWLNLITQNWRIKSSDFLPHIQGNIPNYYSGKNSLESEVRLHYSLDNKDENDELHTFQTERQILGVIGIVDCSLSQDLSKSYSDFHDILSNNTTAVGFKCFGFDYPLDVNSQNIQGINVVSKFEKNIPGFVKSQIHEFSGVLVSALSLMADSIEIQTSKNQPRNQDDSNFDNLPIYEAGLIGKSARVVAEMAKNFDGDHPPFIPSIAQSSQAHFDSSSLEFEDISSRRSPSIDSSSSYEKRSFSVSDANQGRIKKLEGDLLLMAGRITEAIASYRTSIELSYSNEDYTWQGCALEGYASSLFILSERKGERSFLVALAMCPPDTSVTNTIAKEQSYNSNGNTSLQNPSEENNPNKNYHDPSLQFIGQNGIFGLIKEIAYRFTEVITLYEKSNNFSPLLHSEACLRRAILQLLIDKSSSGPELELNISRILSRDPISRIYDDTLQKNSSLELKSNIGYNGSEVAAWIQRGWTQSIMSLKLRDLMNLSATISTLFHNAKYNRKQAFFLRQFLLLVQPLLLKNPENIGASNNITFYNKVDVETKKQIVQCLGLVSELYQVGNSDFKIKNSVIIQQWAFWLNNKPWTKRIIKSERTGMMKSGWYHLKSDVLRECVAIAESIPSYPHAISGSFRLLSCLNSLEHRLVDLLNMESDQDQYQENISNEIERLHHERDNLIQYLRRIINIYHQKFHFDPNDHLKKSQIITSKNLPILISGLEKNAKAGLAISKLVPRVIGRDSLVVGDVFDNLLQSIQPNINLNNSNRSIGKKIIINSSGGSTTPFLYDPENKSSGTNRQTESSVVIESGVISQFLVTFFNPFLHPLQLSNVQLLVYPSTKVSDGRVPIYDYEEDYFSSESPKFFSNTGIIQGFQSNSIAKSPLTTLILPPNSLHTVALDLVPFKTGPAFIVGIQCSIFEHISISCLLPQLSVDDAKKRMRFQQVRKKLVKDLTNLQLKSEYSSSKIIALTKPDSGFVVPIDIIPSQPKLDVSFQGLENNPNSSSFHELNEGENISFSVILQNNGHVPIYFNILFDPLPEDFVPKYNGASNEEIQQSTDSSNQDRKKNIKISNSLIKSVFKPLSDSTLPPKISAGRFVKLDYKIIGYSSSYGAILKIVYGSSLNSHITPNTEKTLEKELGTTKSNDFDSGDDFFLREYKHKIEVRVKKLIVPSLNSTCTIIPIPIGVQFSDSISPSNACINYSAANIVEQVVKSIEHLQSSTSFSIHSSDTSSKSNHILRLDNFRLSKYISKYFCLASFDVCNSSPFSTELIFEINLSIPASDIQHTETQSLYINNVENLIVKINISVPGNKDSHRIFIPISRQKESIDMLRFPIPGLDIEANESSSPFNWDRELELSFSTLPKLHNLVSSINTSAYGVSDFHKSNFSKNSKPTIEDNLDSKEVDKKGLTEMKSLSNDINIKSSPNEIKYSIQYIVPQGPRLKDSQKMEMRRLYYFQKYLHNSIRIRYHKPDLGKSGFIDPRPFLDIRKSDLYSLILDSFEIQTSAEYSSHLSSSFDCNIAEVPNSANSTSKDCPQYLNDEAFLNKEPVFSQIPISFDSFQCKSESNVYLCIRLKNNFYDSIQSKLSLNMIYPKSSYGDIPILQPYSSDSDIYQPSDTFLRKDNPEMEIHNIDESSALSYNHLYDNFIHYGVTNYSCNTHQNFQKNYIQEAKSRVAARVFKAAISNVPLFQSANSPALENFDLGPNLNKTSHNVSKDSSILKSSPKFSSDLLTHEDPHLNNQSYQIEKGGCVFSKNKSFTFRSPYNPKPRSNNGSQSPNSLGISGTRSARLSLPSKRNSTISPRKSSTLTISSLSRSSSLRSTSFKRTEPQISETLKEEDYTKKLNSISNNIYSSKFSECGLSIPQVLFNPITDYQLPSLASHGSQRILKIPIFISSKGKYVFEYEIKVSPVQKDGSYLRNSKNLSLKNDHPSSSGKLVENNVSASFLSTSKNSDEVKNVPLIHESFKGTFTLYSI</sequence>
<gene>
    <name evidence="6" type="ORF">AYI68_g5952</name>
</gene>
<comment type="subcellular location">
    <subcellularLocation>
        <location evidence="1">Golgi apparatus</location>
    </subcellularLocation>
</comment>
<evidence type="ECO:0000313" key="7">
    <source>
        <dbReference type="Proteomes" id="UP000187455"/>
    </source>
</evidence>
<feature type="compositionally biased region" description="Polar residues" evidence="3">
    <location>
        <begin position="462"/>
        <end position="482"/>
    </location>
</feature>
<evidence type="ECO:0000259" key="4">
    <source>
        <dbReference type="Pfam" id="PF08626"/>
    </source>
</evidence>
<keyword evidence="2" id="KW-0333">Golgi apparatus</keyword>
<keyword evidence="7" id="KW-1185">Reference proteome</keyword>
<feature type="region of interest" description="Disordered" evidence="3">
    <location>
        <begin position="462"/>
        <end position="486"/>
    </location>
</feature>
<proteinExistence type="predicted"/>
<feature type="compositionally biased region" description="Low complexity" evidence="3">
    <location>
        <begin position="1923"/>
        <end position="1933"/>
    </location>
</feature>
<dbReference type="PANTHER" id="PTHR21512:SF5">
    <property type="entry name" value="TRAFFICKING PROTEIN PARTICLE COMPLEX SUBUNIT 9"/>
    <property type="match status" value="1"/>
</dbReference>
<dbReference type="InterPro" id="IPR058563">
    <property type="entry name" value="Trs120_TRAPPC9_N"/>
</dbReference>
<name>A0A1R0GST9_9FUNG</name>
<dbReference type="Pfam" id="PF26251">
    <property type="entry name" value="TPR_TRAPPC9-Trs120"/>
    <property type="match status" value="1"/>
</dbReference>
<accession>A0A1R0GST9</accession>
<feature type="compositionally biased region" description="Polar residues" evidence="3">
    <location>
        <begin position="1"/>
        <end position="15"/>
    </location>
</feature>
<protein>
    <submittedName>
        <fullName evidence="6">Transport protein particle subunit</fullName>
    </submittedName>
</protein>
<dbReference type="EMBL" id="LSSL01003914">
    <property type="protein sequence ID" value="OLY79964.1"/>
    <property type="molecule type" value="Genomic_DNA"/>
</dbReference>
<comment type="caution">
    <text evidence="6">The sequence shown here is derived from an EMBL/GenBank/DDBJ whole genome shotgun (WGS) entry which is preliminary data.</text>
</comment>
<organism evidence="6 7">
    <name type="scientific">Smittium mucronatum</name>
    <dbReference type="NCBI Taxonomy" id="133383"/>
    <lineage>
        <taxon>Eukaryota</taxon>
        <taxon>Fungi</taxon>
        <taxon>Fungi incertae sedis</taxon>
        <taxon>Zoopagomycota</taxon>
        <taxon>Kickxellomycotina</taxon>
        <taxon>Harpellomycetes</taxon>
        <taxon>Harpellales</taxon>
        <taxon>Legeriomycetaceae</taxon>
        <taxon>Smittium</taxon>
    </lineage>
</organism>